<name>A0A6L8VLL9_9RHOB</name>
<sequence length="361" mass="38351">MKKLLLASTALIGFAGFAAAEVVIEGSAEMGITGGDLKETQFHNSYNLNFKMSGETDTGLSFGATYRLDADGSSEENQNPVGDNGTVFISGAFGKLTLGDTDGAADWAMQETAMGTSITDEGTTHVGYSGNSLGDGRHDDQVLRYEYAFGDFGVALSVEHDDGNTDDGDDFDPIIGLGGKYKTEFSGVTLGFGLGYQTGEGSVNQLTPIIEGAFDLDRDEVEDALSDTANEFLQATFGSGKQGFDAYGLSVSAGMDNGFSAVLNYSVVDFDDAYDITYYGVGFGYEMGALLLHMNYGVEEYDFGNEFLGFDVDMEDRFDSFGLIANYDLGGGAILAAGYASDVSYRDGDQEQFSLGMSLSF</sequence>
<dbReference type="AlphaFoldDB" id="A0A6L8VLL9"/>
<evidence type="ECO:0000313" key="3">
    <source>
        <dbReference type="EMBL" id="MZQ90432.1"/>
    </source>
</evidence>
<organism evidence="3 4">
    <name type="scientific">Frigidibacter albus</name>
    <dbReference type="NCBI Taxonomy" id="1465486"/>
    <lineage>
        <taxon>Bacteria</taxon>
        <taxon>Pseudomonadati</taxon>
        <taxon>Pseudomonadota</taxon>
        <taxon>Alphaproteobacteria</taxon>
        <taxon>Rhodobacterales</taxon>
        <taxon>Paracoccaceae</taxon>
        <taxon>Frigidibacter</taxon>
    </lineage>
</organism>
<feature type="domain" description="Porin" evidence="2">
    <location>
        <begin position="7"/>
        <end position="341"/>
    </location>
</feature>
<dbReference type="RefSeq" id="WP_161347821.1">
    <property type="nucleotide sequence ID" value="NZ_BMGW01000010.1"/>
</dbReference>
<keyword evidence="4" id="KW-1185">Reference proteome</keyword>
<evidence type="ECO:0000313" key="4">
    <source>
        <dbReference type="Proteomes" id="UP000477083"/>
    </source>
</evidence>
<dbReference type="Gene3D" id="2.40.160.10">
    <property type="entry name" value="Porin"/>
    <property type="match status" value="1"/>
</dbReference>
<accession>A0A6L8VLL9</accession>
<reference evidence="3 4" key="1">
    <citation type="submission" date="2020-01" db="EMBL/GenBank/DDBJ databases">
        <title>Frigidibacter albus SP32T (=CGMCC 1.13995T).</title>
        <authorList>
            <person name="Liao X."/>
        </authorList>
    </citation>
    <scope>NUCLEOTIDE SEQUENCE [LARGE SCALE GENOMIC DNA]</scope>
    <source>
        <strain evidence="3 4">SP32</strain>
    </source>
</reference>
<dbReference type="InterPro" id="IPR033900">
    <property type="entry name" value="Gram_neg_porin_domain"/>
</dbReference>
<keyword evidence="1" id="KW-0732">Signal</keyword>
<dbReference type="GO" id="GO:0016020">
    <property type="term" value="C:membrane"/>
    <property type="evidence" value="ECO:0007669"/>
    <property type="project" value="InterPro"/>
</dbReference>
<dbReference type="SUPFAM" id="SSF56935">
    <property type="entry name" value="Porins"/>
    <property type="match status" value="1"/>
</dbReference>
<feature type="chain" id="PRO_5027109860" evidence="1">
    <location>
        <begin position="21"/>
        <end position="361"/>
    </location>
</feature>
<dbReference type="GO" id="GO:0015288">
    <property type="term" value="F:porin activity"/>
    <property type="evidence" value="ECO:0007669"/>
    <property type="project" value="InterPro"/>
</dbReference>
<dbReference type="Proteomes" id="UP000477083">
    <property type="component" value="Unassembled WGS sequence"/>
</dbReference>
<dbReference type="InterPro" id="IPR023614">
    <property type="entry name" value="Porin_dom_sf"/>
</dbReference>
<feature type="signal peptide" evidence="1">
    <location>
        <begin position="1"/>
        <end position="20"/>
    </location>
</feature>
<dbReference type="Pfam" id="PF13609">
    <property type="entry name" value="Porin_4"/>
    <property type="match status" value="1"/>
</dbReference>
<protein>
    <submittedName>
        <fullName evidence="3">Porin</fullName>
    </submittedName>
</protein>
<comment type="caution">
    <text evidence="3">The sequence shown here is derived from an EMBL/GenBank/DDBJ whole genome shotgun (WGS) entry which is preliminary data.</text>
</comment>
<proteinExistence type="predicted"/>
<evidence type="ECO:0000259" key="2">
    <source>
        <dbReference type="Pfam" id="PF13609"/>
    </source>
</evidence>
<gene>
    <name evidence="3" type="ORF">GS660_15145</name>
</gene>
<dbReference type="OrthoDB" id="7326315at2"/>
<dbReference type="EMBL" id="WWNR01000010">
    <property type="protein sequence ID" value="MZQ90432.1"/>
    <property type="molecule type" value="Genomic_DNA"/>
</dbReference>
<evidence type="ECO:0000256" key="1">
    <source>
        <dbReference type="SAM" id="SignalP"/>
    </source>
</evidence>